<dbReference type="SUPFAM" id="SSF54665">
    <property type="entry name" value="CO dehydrogenase molybdoprotein N-domain-like"/>
    <property type="match status" value="1"/>
</dbReference>
<dbReference type="AlphaFoldDB" id="A0A1X6ZWE0"/>
<dbReference type="Proteomes" id="UP000193570">
    <property type="component" value="Unassembled WGS sequence"/>
</dbReference>
<dbReference type="InterPro" id="IPR036856">
    <property type="entry name" value="Ald_Oxase/Xan_DH_a/b_sf"/>
</dbReference>
<gene>
    <name evidence="4" type="primary">cutL_3</name>
    <name evidence="4" type="ORF">ROJ8625_03216</name>
</gene>
<dbReference type="Gene3D" id="3.30.365.10">
    <property type="entry name" value="Aldehyde oxidase/xanthine dehydrogenase, molybdopterin binding domain"/>
    <property type="match status" value="4"/>
</dbReference>
<dbReference type="RefSeq" id="WP_085792905.1">
    <property type="nucleotide sequence ID" value="NZ_FWFK01000006.1"/>
</dbReference>
<dbReference type="Pfam" id="PF01315">
    <property type="entry name" value="Ald_Xan_dh_C"/>
    <property type="match status" value="1"/>
</dbReference>
<dbReference type="InterPro" id="IPR016208">
    <property type="entry name" value="Ald_Oxase/xanthine_DH-like"/>
</dbReference>
<evidence type="ECO:0000259" key="3">
    <source>
        <dbReference type="SMART" id="SM01008"/>
    </source>
</evidence>
<evidence type="ECO:0000256" key="1">
    <source>
        <dbReference type="ARBA" id="ARBA00022505"/>
    </source>
</evidence>
<dbReference type="PANTHER" id="PTHR11908:SF132">
    <property type="entry name" value="ALDEHYDE OXIDASE 1-RELATED"/>
    <property type="match status" value="1"/>
</dbReference>
<evidence type="ECO:0000256" key="2">
    <source>
        <dbReference type="ARBA" id="ARBA00023002"/>
    </source>
</evidence>
<dbReference type="SMART" id="SM01008">
    <property type="entry name" value="Ald_Xan_dh_C"/>
    <property type="match status" value="1"/>
</dbReference>
<dbReference type="GO" id="GO:0005506">
    <property type="term" value="F:iron ion binding"/>
    <property type="evidence" value="ECO:0007669"/>
    <property type="project" value="InterPro"/>
</dbReference>
<sequence>MTEWTGRVEDRRLLTGAGRYAADALDRGTLHLAFLRAPVAGARITGLDVAEAAAMPGVAAVLTAADLAADGIGPIAHEALARDDGGPAVDRPQPILAGDEIGYAGQAVAAVVAETREAAQDAAEAIVLDTEDIDPPSGVAFLRRHGSAEDTEAALARAAHRATIEIEVPRVTAFALEPRAAIAWPQDDGRMLYRTSTQNPFAVRGQLAAQLNWAPERLHVVAEDVGGSFGLKGFMAPEDAVLCWAADRLGRAIAWLPGRSETMLGDAQGRGAHGRVTVGLGADLEILAIEAAFEIDAGAYPGRRAYGVMNNINGLTGMYRVPVLSVEIAGMLSARPPLAPFRGNGRPEATHAIERALDAVARAAGADPVEIRARNLIGADEMPVTTALGATIDCGDFARVMAAARALNGDPAPRRAAAEARGRLYGVGLANCIESAGGPMRQPKPDCARLDVDADGRVTVAPGVMSVGQGHETGLGAMVAARLGIDRSRIDYRHGDTEAVRFGRGSGGSSGLTVAGSALAVALDALIADGAARAADMLGCDAGDVSFRDGAFHRDGSNESVDLGRIAAEAGGWRIEETFTPDAATFPNGTHLCEVEIDPETGRTEVVRYAAVEDVGTVMNPVLVEGQLHGGIAQGLSLGLGERIVHDADGQLLTGSLMDYAMLRASDLPGLRLGTEEVPTALNPLGVKGVGEAGAVGATAALASAVSDALARAGVTDFDLPASPCRVWEALAAAGRDVPDA</sequence>
<keyword evidence="2 4" id="KW-0560">Oxidoreductase</keyword>
<dbReference type="EMBL" id="FWFK01000006">
    <property type="protein sequence ID" value="SLN63655.1"/>
    <property type="molecule type" value="Genomic_DNA"/>
</dbReference>
<reference evidence="4 5" key="1">
    <citation type="submission" date="2017-03" db="EMBL/GenBank/DDBJ databases">
        <authorList>
            <person name="Afonso C.L."/>
            <person name="Miller P.J."/>
            <person name="Scott M.A."/>
            <person name="Spackman E."/>
            <person name="Goraichik I."/>
            <person name="Dimitrov K.M."/>
            <person name="Suarez D.L."/>
            <person name="Swayne D.E."/>
        </authorList>
    </citation>
    <scope>NUCLEOTIDE SEQUENCE [LARGE SCALE GENOMIC DNA]</scope>
    <source>
        <strain evidence="4 5">CECT 8625</strain>
    </source>
</reference>
<dbReference type="InterPro" id="IPR008274">
    <property type="entry name" value="AldOxase/xan_DH_MoCoBD1"/>
</dbReference>
<evidence type="ECO:0000313" key="5">
    <source>
        <dbReference type="Proteomes" id="UP000193570"/>
    </source>
</evidence>
<protein>
    <submittedName>
        <fullName evidence="4">Carbon monoxide dehydrogenase large chain</fullName>
        <ecNumber evidence="4">1.2.7.4</ecNumber>
    </submittedName>
</protein>
<dbReference type="OrthoDB" id="9758509at2"/>
<dbReference type="SUPFAM" id="SSF56003">
    <property type="entry name" value="Molybdenum cofactor-binding domain"/>
    <property type="match status" value="1"/>
</dbReference>
<accession>A0A1X6ZWE0</accession>
<evidence type="ECO:0000313" key="4">
    <source>
        <dbReference type="EMBL" id="SLN63655.1"/>
    </source>
</evidence>
<dbReference type="Pfam" id="PF02738">
    <property type="entry name" value="MoCoBD_1"/>
    <property type="match status" value="1"/>
</dbReference>
<keyword evidence="1" id="KW-0500">Molybdenum</keyword>
<dbReference type="InterPro" id="IPR000674">
    <property type="entry name" value="Ald_Oxase/Xan_DH_a/b"/>
</dbReference>
<dbReference type="GO" id="GO:0043885">
    <property type="term" value="F:anaerobic carbon-monoxide dehydrogenase activity"/>
    <property type="evidence" value="ECO:0007669"/>
    <property type="project" value="UniProtKB-EC"/>
</dbReference>
<dbReference type="PANTHER" id="PTHR11908">
    <property type="entry name" value="XANTHINE DEHYDROGENASE"/>
    <property type="match status" value="1"/>
</dbReference>
<dbReference type="EC" id="1.2.7.4" evidence="4"/>
<dbReference type="Pfam" id="PF20256">
    <property type="entry name" value="MoCoBD_2"/>
    <property type="match status" value="1"/>
</dbReference>
<proteinExistence type="predicted"/>
<organism evidence="4 5">
    <name type="scientific">Roseivivax jejudonensis</name>
    <dbReference type="NCBI Taxonomy" id="1529041"/>
    <lineage>
        <taxon>Bacteria</taxon>
        <taxon>Pseudomonadati</taxon>
        <taxon>Pseudomonadota</taxon>
        <taxon>Alphaproteobacteria</taxon>
        <taxon>Rhodobacterales</taxon>
        <taxon>Roseobacteraceae</taxon>
        <taxon>Roseivivax</taxon>
    </lineage>
</organism>
<keyword evidence="5" id="KW-1185">Reference proteome</keyword>
<feature type="domain" description="Aldehyde oxidase/xanthine dehydrogenase a/b hammerhead" evidence="3">
    <location>
        <begin position="15"/>
        <end position="134"/>
    </location>
</feature>
<dbReference type="InterPro" id="IPR037165">
    <property type="entry name" value="AldOxase/xan_DH_Mopterin-bd_sf"/>
</dbReference>
<dbReference type="InterPro" id="IPR046867">
    <property type="entry name" value="AldOxase/xan_DH_MoCoBD2"/>
</dbReference>
<name>A0A1X6ZWE0_9RHOB</name>
<dbReference type="Gene3D" id="3.90.1170.50">
    <property type="entry name" value="Aldehyde oxidase/xanthine dehydrogenase, a/b hammerhead"/>
    <property type="match status" value="1"/>
</dbReference>